<dbReference type="SUPFAM" id="SSF81665">
    <property type="entry name" value="Calcium ATPase, transmembrane domain M"/>
    <property type="match status" value="1"/>
</dbReference>
<feature type="binding site" evidence="14">
    <location>
        <position position="75"/>
    </location>
    <ligand>
        <name>ATP</name>
        <dbReference type="ChEBI" id="CHEBI:30616"/>
    </ligand>
</feature>
<feature type="binding site" evidence="14">
    <location>
        <position position="334"/>
    </location>
    <ligand>
        <name>ATP</name>
        <dbReference type="ChEBI" id="CHEBI:30616"/>
    </ligand>
</feature>
<evidence type="ECO:0000256" key="2">
    <source>
        <dbReference type="ARBA" id="ARBA00008109"/>
    </source>
</evidence>
<dbReference type="GO" id="GO:0005802">
    <property type="term" value="C:trans-Golgi network"/>
    <property type="evidence" value="ECO:0007669"/>
    <property type="project" value="TreeGrafter"/>
</dbReference>
<gene>
    <name evidence="18" type="ORF">DGYR_LOCUS4879</name>
</gene>
<dbReference type="InterPro" id="IPR006539">
    <property type="entry name" value="P-type_ATPase_IV"/>
</dbReference>
<keyword evidence="7 14" id="KW-0067">ATP-binding</keyword>
<evidence type="ECO:0000256" key="9">
    <source>
        <dbReference type="ARBA" id="ARBA00022967"/>
    </source>
</evidence>
<evidence type="ECO:0000313" key="18">
    <source>
        <dbReference type="EMBL" id="CAD5116238.1"/>
    </source>
</evidence>
<evidence type="ECO:0000256" key="12">
    <source>
        <dbReference type="ARBA" id="ARBA00034036"/>
    </source>
</evidence>
<feature type="binding site" evidence="14">
    <location>
        <position position="220"/>
    </location>
    <ligand>
        <name>ATP</name>
        <dbReference type="ChEBI" id="CHEBI:30616"/>
    </ligand>
</feature>
<dbReference type="SUPFAM" id="SSF81660">
    <property type="entry name" value="Metal cation-transporting ATPase, ATP-binding domain N"/>
    <property type="match status" value="1"/>
</dbReference>
<dbReference type="GO" id="GO:0005886">
    <property type="term" value="C:plasma membrane"/>
    <property type="evidence" value="ECO:0007669"/>
    <property type="project" value="TreeGrafter"/>
</dbReference>
<keyword evidence="11 16" id="KW-0472">Membrane</keyword>
<dbReference type="GO" id="GO:0045332">
    <property type="term" value="P:phospholipid translocation"/>
    <property type="evidence" value="ECO:0007669"/>
    <property type="project" value="TreeGrafter"/>
</dbReference>
<dbReference type="FunFam" id="3.40.50.1000:FF:000014">
    <property type="entry name" value="Phospholipid-transporting ATPase"/>
    <property type="match status" value="1"/>
</dbReference>
<evidence type="ECO:0000313" key="19">
    <source>
        <dbReference type="Proteomes" id="UP000549394"/>
    </source>
</evidence>
<feature type="binding site" evidence="15">
    <location>
        <position position="455"/>
    </location>
    <ligand>
        <name>Mg(2+)</name>
        <dbReference type="ChEBI" id="CHEBI:18420"/>
    </ligand>
</feature>
<feature type="active site" description="4-aspartylphosphate intermediate" evidence="13">
    <location>
        <position position="74"/>
    </location>
</feature>
<dbReference type="InterPro" id="IPR044492">
    <property type="entry name" value="P_typ_ATPase_HD_dom"/>
</dbReference>
<evidence type="ECO:0000256" key="3">
    <source>
        <dbReference type="ARBA" id="ARBA00022553"/>
    </source>
</evidence>
<feature type="transmembrane region" description="Helical" evidence="16">
    <location>
        <begin position="547"/>
        <end position="565"/>
    </location>
</feature>
<feature type="transmembrane region" description="Helical" evidence="16">
    <location>
        <begin position="697"/>
        <end position="718"/>
    </location>
</feature>
<dbReference type="GO" id="GO:0016887">
    <property type="term" value="F:ATP hydrolysis activity"/>
    <property type="evidence" value="ECO:0007669"/>
    <property type="project" value="InterPro"/>
</dbReference>
<accession>A0A7I8VKK9</accession>
<feature type="binding site" evidence="15">
    <location>
        <position position="459"/>
    </location>
    <ligand>
        <name>Mg(2+)</name>
        <dbReference type="ChEBI" id="CHEBI:18420"/>
    </ligand>
</feature>
<name>A0A7I8VKK9_9ANNE</name>
<evidence type="ECO:0000256" key="11">
    <source>
        <dbReference type="ARBA" id="ARBA00023136"/>
    </source>
</evidence>
<comment type="similarity">
    <text evidence="2 16">Belongs to the cation transport ATPase (P-type) (TC 3.A.3) family. Type IV subfamily.</text>
</comment>
<dbReference type="GO" id="GO:0005524">
    <property type="term" value="F:ATP binding"/>
    <property type="evidence" value="ECO:0007669"/>
    <property type="project" value="UniProtKB-UniRule"/>
</dbReference>
<keyword evidence="10 16" id="KW-1133">Transmembrane helix</keyword>
<dbReference type="InterPro" id="IPR001757">
    <property type="entry name" value="P_typ_ATPase"/>
</dbReference>
<keyword evidence="6 14" id="KW-0547">Nucleotide-binding</keyword>
<dbReference type="EC" id="7.6.2.1" evidence="16"/>
<feature type="binding site" evidence="15">
    <location>
        <position position="76"/>
    </location>
    <ligand>
        <name>Mg(2+)</name>
        <dbReference type="ChEBI" id="CHEBI:18420"/>
    </ligand>
</feature>
<evidence type="ECO:0000256" key="14">
    <source>
        <dbReference type="PIRSR" id="PIRSR606539-2"/>
    </source>
</evidence>
<dbReference type="OrthoDB" id="377733at2759"/>
<evidence type="ECO:0000256" key="7">
    <source>
        <dbReference type="ARBA" id="ARBA00022840"/>
    </source>
</evidence>
<evidence type="ECO:0000259" key="17">
    <source>
        <dbReference type="Pfam" id="PF16212"/>
    </source>
</evidence>
<dbReference type="SUPFAM" id="SSF56784">
    <property type="entry name" value="HAD-like"/>
    <property type="match status" value="1"/>
</dbReference>
<feature type="binding site" evidence="14">
    <location>
        <position position="458"/>
    </location>
    <ligand>
        <name>ATP</name>
        <dbReference type="ChEBI" id="CHEBI:30616"/>
    </ligand>
</feature>
<reference evidence="18 19" key="1">
    <citation type="submission" date="2020-08" db="EMBL/GenBank/DDBJ databases">
        <authorList>
            <person name="Hejnol A."/>
        </authorList>
    </citation>
    <scope>NUCLEOTIDE SEQUENCE [LARGE SCALE GENOMIC DNA]</scope>
</reference>
<dbReference type="GO" id="GO:0000287">
    <property type="term" value="F:magnesium ion binding"/>
    <property type="evidence" value="ECO:0007669"/>
    <property type="project" value="UniProtKB-UniRule"/>
</dbReference>
<dbReference type="InterPro" id="IPR023299">
    <property type="entry name" value="ATPase_P-typ_cyto_dom_N"/>
</dbReference>
<evidence type="ECO:0000256" key="15">
    <source>
        <dbReference type="PIRSR" id="PIRSR606539-3"/>
    </source>
</evidence>
<protein>
    <recommendedName>
        <fullName evidence="16">Phospholipid-transporting ATPase</fullName>
        <ecNumber evidence="16">7.6.2.1</ecNumber>
    </recommendedName>
</protein>
<dbReference type="SFLD" id="SFLDS00003">
    <property type="entry name" value="Haloacid_Dehalogenase"/>
    <property type="match status" value="1"/>
</dbReference>
<evidence type="ECO:0000256" key="1">
    <source>
        <dbReference type="ARBA" id="ARBA00004141"/>
    </source>
</evidence>
<feature type="binding site" evidence="14">
    <location>
        <position position="459"/>
    </location>
    <ligand>
        <name>ATP</name>
        <dbReference type="ChEBI" id="CHEBI:30616"/>
    </ligand>
</feature>
<dbReference type="InterPro" id="IPR032630">
    <property type="entry name" value="P_typ_ATPase_c"/>
</dbReference>
<dbReference type="Proteomes" id="UP000549394">
    <property type="component" value="Unassembled WGS sequence"/>
</dbReference>
<evidence type="ECO:0000256" key="8">
    <source>
        <dbReference type="ARBA" id="ARBA00022842"/>
    </source>
</evidence>
<dbReference type="Gene3D" id="3.40.50.1000">
    <property type="entry name" value="HAD superfamily/HAD-like"/>
    <property type="match status" value="1"/>
</dbReference>
<keyword evidence="8 15" id="KW-0460">Magnesium</keyword>
<sequence length="820" mass="94139">MPNNFGLNLLTFIILYNNLIPISLPVTLEVVKFFQAIFINWDLDMYYEENDTPANARTSNLNEELGAIRYIFSDKTGTLTRNEMEFRKCSIAGVQYGSNDENMQHFDDPELQNALGRNDKNVQDFLLLLAICHTAVPEKEEDGEIEYQASSPDEKALVLAAKKEGYRFITRTPDYVEVEIAAKGEIVRYEVLHVLEFTSTRKRMSVIVRTPEGKLKLMVKGADNVIFDRLSKNSQYKNETINHLEDFAKDGLRTLVCAVADIEPNFYEEWKELQIQATLDVNNRDDLLAEAAEKIERNLLLLGATAIEDKLQIGVPDAIADLSKADIKIWVLTGDKQETAINIGYSCKLLTADMPLITINEEDLESTRREIRYYTEKFRTENRLSKDNTENKEALIVDGHTLKWALEEELWQEFVSLAVSCKAVICCRVSPLQKADIVKFVKKFVSGTITLAIGDGANDVGMIQEAHVGVGISGHEGLQAAHASDYAIGQFRFLNKLILVHGAWSHQRLTKLILYSFYKNVCLYVIEFWFAVVSGFSGQIVFDRWTIALYNVVFTAAPPLALGLFDRHCTAKSLLNFPQLYRTSQLSETFNVKVFWFWIMNAVYHSILLFWMPLCFLSHDIAFRDGKVGDYLFLGNMVYTYVVVTVCLKAALEHSAWTVFSHVAIWGSIVTWFLTLLTYSHFWPTLPIGAEMVGMDIYVFGCWIFWFGLLLIPTVSLTRDLVWKVIRRTFFKTIKEEVQEHELRHEDPAGVIKKDARKRLVILITKNNVYTYIYRYPCISICIYKLFIFFSNHYERKILLLMHFKTPNAVYFSLLSLFPL</sequence>
<feature type="transmembrane region" description="Helical" evidence="16">
    <location>
        <begin position="595"/>
        <end position="619"/>
    </location>
</feature>
<dbReference type="SFLD" id="SFLDG00002">
    <property type="entry name" value="C1.7:_P-type_atpase_like"/>
    <property type="match status" value="1"/>
</dbReference>
<dbReference type="PANTHER" id="PTHR24092">
    <property type="entry name" value="PROBABLE PHOSPHOLIPID-TRANSPORTING ATPASE"/>
    <property type="match status" value="1"/>
</dbReference>
<keyword evidence="9 16" id="KW-1278">Translocase</keyword>
<dbReference type="PROSITE" id="PS00154">
    <property type="entry name" value="ATPASE_E1_E2"/>
    <property type="match status" value="1"/>
</dbReference>
<feature type="binding site" evidence="14">
    <location>
        <position position="76"/>
    </location>
    <ligand>
        <name>ATP</name>
        <dbReference type="ChEBI" id="CHEBI:30616"/>
    </ligand>
</feature>
<dbReference type="EMBL" id="CAJFCJ010000006">
    <property type="protein sequence ID" value="CAD5116238.1"/>
    <property type="molecule type" value="Genomic_DNA"/>
</dbReference>
<dbReference type="FunFam" id="3.40.1110.10:FF:000087">
    <property type="entry name" value="Phospholipid-transporting ATPase"/>
    <property type="match status" value="1"/>
</dbReference>
<evidence type="ECO:0000256" key="6">
    <source>
        <dbReference type="ARBA" id="ARBA00022741"/>
    </source>
</evidence>
<feature type="binding site" evidence="15">
    <location>
        <position position="74"/>
    </location>
    <ligand>
        <name>Mg(2+)</name>
        <dbReference type="ChEBI" id="CHEBI:18420"/>
    </ligand>
</feature>
<keyword evidence="5 15" id="KW-0479">Metal-binding</keyword>
<dbReference type="Gene3D" id="3.40.1110.10">
    <property type="entry name" value="Calcium-transporting ATPase, cytoplasmic domain N"/>
    <property type="match status" value="1"/>
</dbReference>
<evidence type="ECO:0000256" key="10">
    <source>
        <dbReference type="ARBA" id="ARBA00022989"/>
    </source>
</evidence>
<dbReference type="InterPro" id="IPR023298">
    <property type="entry name" value="ATPase_P-typ_TM_dom_sf"/>
</dbReference>
<feature type="domain" description="P-type ATPase C-terminal" evidence="17">
    <location>
        <begin position="481"/>
        <end position="733"/>
    </location>
</feature>
<dbReference type="InterPro" id="IPR018303">
    <property type="entry name" value="ATPase_P-typ_P_site"/>
</dbReference>
<dbReference type="InterPro" id="IPR036412">
    <property type="entry name" value="HAD-like_sf"/>
</dbReference>
<feature type="binding site" evidence="14">
    <location>
        <position position="434"/>
    </location>
    <ligand>
        <name>ATP</name>
        <dbReference type="ChEBI" id="CHEBI:30616"/>
    </ligand>
</feature>
<dbReference type="PANTHER" id="PTHR24092:SF150">
    <property type="entry name" value="PHOSPHOLIPID-TRANSPORTING ATPASE"/>
    <property type="match status" value="1"/>
</dbReference>
<feature type="binding site" evidence="14">
    <location>
        <position position="335"/>
    </location>
    <ligand>
        <name>ATP</name>
        <dbReference type="ChEBI" id="CHEBI:30616"/>
    </ligand>
</feature>
<comment type="catalytic activity">
    <reaction evidence="12 16">
        <text>ATP + H2O + phospholipidSide 1 = ADP + phosphate + phospholipidSide 2.</text>
        <dbReference type="EC" id="7.6.2.1"/>
    </reaction>
</comment>
<evidence type="ECO:0000256" key="5">
    <source>
        <dbReference type="ARBA" id="ARBA00022723"/>
    </source>
</evidence>
<keyword evidence="19" id="KW-1185">Reference proteome</keyword>
<comment type="caution">
    <text evidence="18">The sequence shown here is derived from an EMBL/GenBank/DDBJ whole genome shotgun (WGS) entry which is preliminary data.</text>
</comment>
<feature type="binding site" evidence="14">
    <location>
        <position position="74"/>
    </location>
    <ligand>
        <name>ATP</name>
        <dbReference type="ChEBI" id="CHEBI:30616"/>
    </ligand>
</feature>
<evidence type="ECO:0000256" key="16">
    <source>
        <dbReference type="RuleBase" id="RU362033"/>
    </source>
</evidence>
<dbReference type="Pfam" id="PF13246">
    <property type="entry name" value="Cation_ATPase"/>
    <property type="match status" value="1"/>
</dbReference>
<feature type="binding site" evidence="14">
    <location>
        <position position="428"/>
    </location>
    <ligand>
        <name>ATP</name>
        <dbReference type="ChEBI" id="CHEBI:30616"/>
    </ligand>
</feature>
<dbReference type="NCBIfam" id="TIGR01494">
    <property type="entry name" value="ATPase_P-type"/>
    <property type="match status" value="2"/>
</dbReference>
<feature type="binding site" evidence="14">
    <location>
        <position position="253"/>
    </location>
    <ligand>
        <name>ATP</name>
        <dbReference type="ChEBI" id="CHEBI:30616"/>
    </ligand>
</feature>
<feature type="transmembrane region" description="Helical" evidence="16">
    <location>
        <begin position="6"/>
        <end position="28"/>
    </location>
</feature>
<keyword evidence="3" id="KW-0597">Phosphoprotein</keyword>
<evidence type="ECO:0000256" key="4">
    <source>
        <dbReference type="ARBA" id="ARBA00022692"/>
    </source>
</evidence>
<comment type="cofactor">
    <cofactor evidence="15">
        <name>Mg(2+)</name>
        <dbReference type="ChEBI" id="CHEBI:18420"/>
    </cofactor>
</comment>
<dbReference type="SFLD" id="SFLDF00027">
    <property type="entry name" value="p-type_atpase"/>
    <property type="match status" value="1"/>
</dbReference>
<organism evidence="18 19">
    <name type="scientific">Dimorphilus gyrociliatus</name>
    <dbReference type="NCBI Taxonomy" id="2664684"/>
    <lineage>
        <taxon>Eukaryota</taxon>
        <taxon>Metazoa</taxon>
        <taxon>Spiralia</taxon>
        <taxon>Lophotrochozoa</taxon>
        <taxon>Annelida</taxon>
        <taxon>Polychaeta</taxon>
        <taxon>Polychaeta incertae sedis</taxon>
        <taxon>Dinophilidae</taxon>
        <taxon>Dimorphilus</taxon>
    </lineage>
</organism>
<comment type="subcellular location">
    <subcellularLocation>
        <location evidence="1 16">Membrane</location>
        <topology evidence="1 16">Multi-pass membrane protein</topology>
    </subcellularLocation>
</comment>
<keyword evidence="4 16" id="KW-0812">Transmembrane</keyword>
<dbReference type="PRINTS" id="PR00119">
    <property type="entry name" value="CATATPASE"/>
</dbReference>
<feature type="binding site" evidence="14">
    <location>
        <position position="333"/>
    </location>
    <ligand>
        <name>ATP</name>
        <dbReference type="ChEBI" id="CHEBI:30616"/>
    </ligand>
</feature>
<dbReference type="NCBIfam" id="TIGR01652">
    <property type="entry name" value="ATPase-Plipid"/>
    <property type="match status" value="1"/>
</dbReference>
<feature type="binding site" evidence="14">
    <location>
        <position position="197"/>
    </location>
    <ligand>
        <name>ATP</name>
        <dbReference type="ChEBI" id="CHEBI:30616"/>
    </ligand>
</feature>
<dbReference type="AlphaFoldDB" id="A0A7I8VKK9"/>
<dbReference type="InterPro" id="IPR023214">
    <property type="entry name" value="HAD_sf"/>
</dbReference>
<proteinExistence type="inferred from homology"/>
<evidence type="ECO:0000256" key="13">
    <source>
        <dbReference type="PIRSR" id="PIRSR606539-1"/>
    </source>
</evidence>
<feature type="transmembrane region" description="Helical" evidence="16">
    <location>
        <begin position="631"/>
        <end position="652"/>
    </location>
</feature>
<dbReference type="Pfam" id="PF16212">
    <property type="entry name" value="PhoLip_ATPase_C"/>
    <property type="match status" value="1"/>
</dbReference>
<feature type="transmembrane region" description="Helical" evidence="16">
    <location>
        <begin position="659"/>
        <end position="677"/>
    </location>
</feature>
<dbReference type="GO" id="GO:0140326">
    <property type="term" value="F:ATPase-coupled intramembrane lipid transporter activity"/>
    <property type="evidence" value="ECO:0007669"/>
    <property type="project" value="UniProtKB-EC"/>
</dbReference>
<feature type="binding site" evidence="14">
    <location>
        <position position="154"/>
    </location>
    <ligand>
        <name>ATP</name>
        <dbReference type="ChEBI" id="CHEBI:30616"/>
    </ligand>
</feature>